<dbReference type="STRING" id="595528.A0A0D2X185"/>
<dbReference type="GO" id="GO:0071108">
    <property type="term" value="P:protein K48-linked deubiquitination"/>
    <property type="evidence" value="ECO:0007669"/>
    <property type="project" value="TreeGrafter"/>
</dbReference>
<accession>A0A0D2X185</accession>
<dbReference type="Proteomes" id="UP000008743">
    <property type="component" value="Unassembled WGS sequence"/>
</dbReference>
<protein>
    <recommendedName>
        <fullName evidence="2">MINDY deubiquitinase domain-containing protein</fullName>
    </recommendedName>
</protein>
<evidence type="ECO:0000313" key="3">
    <source>
        <dbReference type="EMBL" id="KJE90369.1"/>
    </source>
</evidence>
<feature type="compositionally biased region" description="Low complexity" evidence="1">
    <location>
        <begin position="44"/>
        <end position="55"/>
    </location>
</feature>
<dbReference type="GO" id="GO:1990380">
    <property type="term" value="F:K48-linked deubiquitinase activity"/>
    <property type="evidence" value="ECO:0007669"/>
    <property type="project" value="InterPro"/>
</dbReference>
<sequence length="502" mass="53447">MTVNFDDDLQAADKADLQDVLALRAAMALSLADPQSQPQPQPQPQQAKVSAAAPPREVEAQIQSQAAQTDDAVVVNNTATATADASSIPTAPTTAATTADTATTTTAATIEATPAAGIEHAQAPPALSPSTSTGGGLSTAPPLGPSVSSASTSNAASARVDDVYVVKRVPFRGREQVGVVTQNRNGPCPLLAICNVLLLAGRIHIHPDMRVVTYEYLCTLLGDEIMRSTSKRVLNPDARLDLERNVADCIAVFPRLQTGLDVNVRFTGIADFEFTQECLVFDLLGIPLYHGWIVDPSDTAAVSNKTYNQLIVDNPTPEQTASMHRGLAVEAFLNESPTQLTEHGVRELSRLIKPGELAVFFRNNHFGTIFKRDHLLDEPLNQHLVGSPDFEPVLLLLTDQGYVDTPVAWETLTSVAGDGSLLNARFANAVSESQAQEERDLAAALALSQSEQNHTASEAPAANADADFLLAMSLQKQEDNLAAQTAVHLRASRSNDVALDAE</sequence>
<dbReference type="GO" id="GO:0005829">
    <property type="term" value="C:cytosol"/>
    <property type="evidence" value="ECO:0007669"/>
    <property type="project" value="TreeGrafter"/>
</dbReference>
<feature type="region of interest" description="Disordered" evidence="1">
    <location>
        <begin position="122"/>
        <end position="152"/>
    </location>
</feature>
<dbReference type="GO" id="GO:0071944">
    <property type="term" value="C:cell periphery"/>
    <property type="evidence" value="ECO:0007669"/>
    <property type="project" value="TreeGrafter"/>
</dbReference>
<proteinExistence type="predicted"/>
<dbReference type="PhylomeDB" id="A0A0D2X185"/>
<dbReference type="FunCoup" id="A0A0D2X185">
    <property type="interactions" value="18"/>
</dbReference>
<dbReference type="EMBL" id="KE346361">
    <property type="protein sequence ID" value="KJE90369.1"/>
    <property type="molecule type" value="Genomic_DNA"/>
</dbReference>
<evidence type="ECO:0000313" key="4">
    <source>
        <dbReference type="Proteomes" id="UP000008743"/>
    </source>
</evidence>
<evidence type="ECO:0000256" key="1">
    <source>
        <dbReference type="SAM" id="MobiDB-lite"/>
    </source>
</evidence>
<dbReference type="Pfam" id="PF04424">
    <property type="entry name" value="MINDY_DUB"/>
    <property type="match status" value="1"/>
</dbReference>
<evidence type="ECO:0000259" key="2">
    <source>
        <dbReference type="Pfam" id="PF04424"/>
    </source>
</evidence>
<dbReference type="InterPro" id="IPR007518">
    <property type="entry name" value="MINDY"/>
</dbReference>
<dbReference type="InterPro" id="IPR033979">
    <property type="entry name" value="MINDY_domain"/>
</dbReference>
<feature type="region of interest" description="Disordered" evidence="1">
    <location>
        <begin position="31"/>
        <end position="69"/>
    </location>
</feature>
<dbReference type="PANTHER" id="PTHR18063:SF6">
    <property type="entry name" value="UBIQUITIN CARBOXYL-TERMINAL HYDROLASE"/>
    <property type="match status" value="1"/>
</dbReference>
<gene>
    <name evidence="3" type="ORF">CAOG_001694</name>
</gene>
<feature type="domain" description="MINDY deubiquitinase" evidence="2">
    <location>
        <begin position="163"/>
        <end position="426"/>
    </location>
</feature>
<feature type="compositionally biased region" description="Low complexity" evidence="1">
    <location>
        <begin position="123"/>
        <end position="152"/>
    </location>
</feature>
<dbReference type="PANTHER" id="PTHR18063">
    <property type="entry name" value="NF-E2 INDUCIBLE PROTEIN"/>
    <property type="match status" value="1"/>
</dbReference>
<dbReference type="InParanoid" id="A0A0D2X185"/>
<dbReference type="OrthoDB" id="10261212at2759"/>
<dbReference type="GO" id="GO:0004843">
    <property type="term" value="F:cysteine-type deubiquitinase activity"/>
    <property type="evidence" value="ECO:0007669"/>
    <property type="project" value="InterPro"/>
</dbReference>
<dbReference type="AlphaFoldDB" id="A0A0D2X185"/>
<organism evidence="3 4">
    <name type="scientific">Capsaspora owczarzaki (strain ATCC 30864)</name>
    <dbReference type="NCBI Taxonomy" id="595528"/>
    <lineage>
        <taxon>Eukaryota</taxon>
        <taxon>Filasterea</taxon>
        <taxon>Capsaspora</taxon>
    </lineage>
</organism>
<keyword evidence="4" id="KW-1185">Reference proteome</keyword>
<reference evidence="4" key="1">
    <citation type="submission" date="2011-02" db="EMBL/GenBank/DDBJ databases">
        <title>The Genome Sequence of Capsaspora owczarzaki ATCC 30864.</title>
        <authorList>
            <person name="Russ C."/>
            <person name="Cuomo C."/>
            <person name="Burger G."/>
            <person name="Gray M.W."/>
            <person name="Holland P.W.H."/>
            <person name="King N."/>
            <person name="Lang F.B.F."/>
            <person name="Roger A.J."/>
            <person name="Ruiz-Trillo I."/>
            <person name="Young S.K."/>
            <person name="Zeng Q."/>
            <person name="Gargeya S."/>
            <person name="Alvarado L."/>
            <person name="Berlin A."/>
            <person name="Chapman S.B."/>
            <person name="Chen Z."/>
            <person name="Freedman E."/>
            <person name="Gellesch M."/>
            <person name="Goldberg J."/>
            <person name="Griggs A."/>
            <person name="Gujja S."/>
            <person name="Heilman E."/>
            <person name="Heiman D."/>
            <person name="Howarth C."/>
            <person name="Mehta T."/>
            <person name="Neiman D."/>
            <person name="Pearson M."/>
            <person name="Roberts A."/>
            <person name="Saif S."/>
            <person name="Shea T."/>
            <person name="Shenoy N."/>
            <person name="Sisk P."/>
            <person name="Stolte C."/>
            <person name="Sykes S."/>
            <person name="White J."/>
            <person name="Yandava C."/>
            <person name="Haas B."/>
            <person name="Nusbaum C."/>
            <person name="Birren B."/>
        </authorList>
    </citation>
    <scope>NUCLEOTIDE SEQUENCE</scope>
    <source>
        <strain evidence="4">ATCC 30864</strain>
    </source>
</reference>
<dbReference type="GO" id="GO:0016807">
    <property type="term" value="F:cysteine-type carboxypeptidase activity"/>
    <property type="evidence" value="ECO:0007669"/>
    <property type="project" value="TreeGrafter"/>
</dbReference>
<name>A0A0D2X185_CAPO3</name>